<evidence type="ECO:0000313" key="10">
    <source>
        <dbReference type="Proteomes" id="UP001652741"/>
    </source>
</evidence>
<dbReference type="Gene3D" id="3.10.170.20">
    <property type="match status" value="1"/>
</dbReference>
<evidence type="ECO:0000256" key="5">
    <source>
        <dbReference type="ARBA" id="ARBA00022833"/>
    </source>
</evidence>
<gene>
    <name evidence="11" type="primary">cirop</name>
</gene>
<keyword evidence="6 7" id="KW-0482">Metalloprotease</keyword>
<comment type="cofactor">
    <cofactor evidence="7">
        <name>Zn(2+)</name>
        <dbReference type="ChEBI" id="CHEBI:29105"/>
    </cofactor>
    <text evidence="7">Binds 1 zinc ion per subunit.</text>
</comment>
<evidence type="ECO:0000256" key="7">
    <source>
        <dbReference type="RuleBase" id="RU366077"/>
    </source>
</evidence>
<evidence type="ECO:0000256" key="1">
    <source>
        <dbReference type="ARBA" id="ARBA00005860"/>
    </source>
</evidence>
<dbReference type="PANTHER" id="PTHR10942">
    <property type="entry name" value="LEISHMANOLYSIN-LIKE PEPTIDASE"/>
    <property type="match status" value="1"/>
</dbReference>
<dbReference type="PANTHER" id="PTHR10942:SF6">
    <property type="entry name" value="CILIATED LEFT-RIGHT ORGANIZER METALLOPEPTIDASE"/>
    <property type="match status" value="1"/>
</dbReference>
<sequence length="701" mass="77008">MRLLWRGGSCGKAMIMPSLPSLSWPWVWMVVVVIWLPGALEKCIFDEVQQSVTVVTTPTDPDGLHPKTTASSNVGQQTPLTASEDTANSFQIPSFALQLSSSQRHHRKRVRELAPPTNQPQPIRIHTWVPRDSPALFQVESERLEPAVREAVGIVSNLLSVNRVPGHLLLSRDINKYCKFIWRNASAANYNKCGRANENYRTETCLDVIIPDDHLSGCSVYSEPDAPTTTVIRPEGAGLPDTDFLLYLHAQSTDKCRAEPSVLAYAVHCQTDSQGRPLAGVVVICRDRLTGEGYSHQGTVQTVIHELFHALGFSKELFSTWRDCSYSQPGMGCSPWGQVTNTDETGQVRIYTQSVIRALQDHLLSTDPELGGPLENLDVGYSGLSSHWESRVLQGSIMAAALGDPAVVRVDPVTLAALQDTGWYSVNHSRAQSLVWGKGEGAMFGLLSTCHDNSSSFFCTGSGLGCHYLHRHKGECQTDPHLDGCRIYKPLMSECWKEENERETETEWSGELYRIDSRCFFSNLSRENVSLSVSDSVVGRCYRHRCTGLNRYQILVSGSDWLDCPVGSTIQVTGYKGLVFCPDKRLCYYPDIGLSIDNQDPHSSAASTTGTVTTENDPLLHQNTIPDPSLTLDPGPTCAVPGVSTDSTLAPVLGVSASVCLLAALMVAYRRYRSSRVRVHAAPEAPSVLQLHSTQSESNNC</sequence>
<keyword evidence="9" id="KW-1133">Transmembrane helix</keyword>
<reference evidence="11" key="1">
    <citation type="submission" date="2025-08" db="UniProtKB">
        <authorList>
            <consortium name="RefSeq"/>
        </authorList>
    </citation>
    <scope>IDENTIFICATION</scope>
</reference>
<dbReference type="InterPro" id="IPR001577">
    <property type="entry name" value="Peptidase_M8"/>
</dbReference>
<evidence type="ECO:0000256" key="3">
    <source>
        <dbReference type="ARBA" id="ARBA00022723"/>
    </source>
</evidence>
<keyword evidence="2 7" id="KW-0645">Protease</keyword>
<protein>
    <recommendedName>
        <fullName evidence="7">Leishmanolysin-like peptidase</fullName>
        <ecNumber evidence="7">3.4.24.-</ecNumber>
    </recommendedName>
</protein>
<evidence type="ECO:0000256" key="9">
    <source>
        <dbReference type="SAM" id="Phobius"/>
    </source>
</evidence>
<feature type="transmembrane region" description="Helical" evidence="9">
    <location>
        <begin position="21"/>
        <end position="40"/>
    </location>
</feature>
<evidence type="ECO:0000313" key="11">
    <source>
        <dbReference type="RefSeq" id="XP_045578506.1"/>
    </source>
</evidence>
<feature type="region of interest" description="Disordered" evidence="8">
    <location>
        <begin position="57"/>
        <end position="83"/>
    </location>
</feature>
<feature type="region of interest" description="Disordered" evidence="8">
    <location>
        <begin position="600"/>
        <end position="619"/>
    </location>
</feature>
<accession>A0ABM3F5C5</accession>
<keyword evidence="9" id="KW-0472">Membrane</keyword>
<evidence type="ECO:0000256" key="6">
    <source>
        <dbReference type="ARBA" id="ARBA00023049"/>
    </source>
</evidence>
<evidence type="ECO:0000256" key="8">
    <source>
        <dbReference type="SAM" id="MobiDB-lite"/>
    </source>
</evidence>
<dbReference type="Gene3D" id="3.90.132.10">
    <property type="entry name" value="Leishmanolysin , domain 2"/>
    <property type="match status" value="1"/>
</dbReference>
<dbReference type="SUPFAM" id="SSF55486">
    <property type="entry name" value="Metalloproteases ('zincins'), catalytic domain"/>
    <property type="match status" value="1"/>
</dbReference>
<proteinExistence type="inferred from homology"/>
<evidence type="ECO:0000256" key="4">
    <source>
        <dbReference type="ARBA" id="ARBA00022801"/>
    </source>
</evidence>
<feature type="compositionally biased region" description="Polar residues" evidence="8">
    <location>
        <begin position="68"/>
        <end position="83"/>
    </location>
</feature>
<keyword evidence="4 7" id="KW-0378">Hydrolase</keyword>
<keyword evidence="10" id="KW-1185">Reference proteome</keyword>
<dbReference type="RefSeq" id="XP_045578506.1">
    <property type="nucleotide sequence ID" value="XM_045722550.1"/>
</dbReference>
<keyword evidence="9" id="KW-0812">Transmembrane</keyword>
<organism evidence="10 11">
    <name type="scientific">Salmo salar</name>
    <name type="common">Atlantic salmon</name>
    <dbReference type="NCBI Taxonomy" id="8030"/>
    <lineage>
        <taxon>Eukaryota</taxon>
        <taxon>Metazoa</taxon>
        <taxon>Chordata</taxon>
        <taxon>Craniata</taxon>
        <taxon>Vertebrata</taxon>
        <taxon>Euteleostomi</taxon>
        <taxon>Actinopterygii</taxon>
        <taxon>Neopterygii</taxon>
        <taxon>Teleostei</taxon>
        <taxon>Protacanthopterygii</taxon>
        <taxon>Salmoniformes</taxon>
        <taxon>Salmonidae</taxon>
        <taxon>Salmoninae</taxon>
        <taxon>Salmo</taxon>
    </lineage>
</organism>
<feature type="transmembrane region" description="Helical" evidence="9">
    <location>
        <begin position="648"/>
        <end position="669"/>
    </location>
</feature>
<name>A0ABM3F5C5_SALSA</name>
<dbReference type="Proteomes" id="UP001652741">
    <property type="component" value="Chromosome ssa07"/>
</dbReference>
<comment type="similarity">
    <text evidence="1 7">Belongs to the peptidase M8 family.</text>
</comment>
<dbReference type="Gene3D" id="2.30.34.10">
    <property type="entry name" value="Leishmanolysin domain 4"/>
    <property type="match status" value="1"/>
</dbReference>
<feature type="compositionally biased region" description="Low complexity" evidence="8">
    <location>
        <begin position="603"/>
        <end position="614"/>
    </location>
</feature>
<dbReference type="EC" id="3.4.24.-" evidence="7"/>
<keyword evidence="5 7" id="KW-0862">Zinc</keyword>
<evidence type="ECO:0000256" key="2">
    <source>
        <dbReference type="ARBA" id="ARBA00022670"/>
    </source>
</evidence>
<keyword evidence="3 7" id="KW-0479">Metal-binding</keyword>
<dbReference type="Pfam" id="PF01457">
    <property type="entry name" value="Peptidase_M8"/>
    <property type="match status" value="1"/>
</dbReference>